<dbReference type="OrthoDB" id="270720at2759"/>
<dbReference type="FunFam" id="2.20.110.10:FF:000002">
    <property type="entry name" value="Phosphatidylinositol 4-phosphate 5-kinase 8"/>
    <property type="match status" value="1"/>
</dbReference>
<dbReference type="AlphaFoldDB" id="A0A3S7WXA1"/>
<reference evidence="3 7" key="4">
    <citation type="journal article" date="2018" name="Sci. Rep.">
        <title>A complete Leishmania donovani reference genome identifies novel genetic variations associated with virulence.</title>
        <authorList>
            <person name="Lypaczewski P."/>
            <person name="Hoshizaki J."/>
            <person name="Zhang W.-W."/>
            <person name="McCall L.-I."/>
            <person name="Torcivia-Rodriguez J."/>
            <person name="Simonyan V."/>
            <person name="Kaur A."/>
            <person name="Dewar K."/>
            <person name="Matlashewski G."/>
        </authorList>
    </citation>
    <scope>NUCLEOTIDE SEQUENCE [LARGE SCALE GENOMIC DNA]</scope>
    <source>
        <strain evidence="3 7">LdCL</strain>
    </source>
</reference>
<dbReference type="EMBL" id="FR799609">
    <property type="protein sequence ID" value="CBZ34166.1"/>
    <property type="molecule type" value="Genomic_DNA"/>
</dbReference>
<evidence type="ECO:0000313" key="6">
    <source>
        <dbReference type="Proteomes" id="UP000008980"/>
    </source>
</evidence>
<dbReference type="Pfam" id="PF02493">
    <property type="entry name" value="MORN"/>
    <property type="match status" value="12"/>
</dbReference>
<dbReference type="Proteomes" id="UP000274082">
    <property type="component" value="Chromosome 22"/>
</dbReference>
<dbReference type="Proteomes" id="UP000318447">
    <property type="component" value="Unassembled WGS sequence"/>
</dbReference>
<evidence type="ECO:0000313" key="8">
    <source>
        <dbReference type="Proteomes" id="UP000318447"/>
    </source>
</evidence>
<keyword evidence="7" id="KW-1185">Reference proteome</keyword>
<dbReference type="VEuPathDB" id="TriTrypDB:LDHU3_22.1800"/>
<evidence type="ECO:0000256" key="2">
    <source>
        <dbReference type="SAM" id="MobiDB-lite"/>
    </source>
</evidence>
<evidence type="ECO:0000256" key="1">
    <source>
        <dbReference type="ARBA" id="ARBA00022737"/>
    </source>
</evidence>
<reference evidence="4" key="2">
    <citation type="submission" date="2011-01" db="EMBL/GenBank/DDBJ databases">
        <authorList>
            <person name="Zhao B.P."/>
            <person name="Ren Z.A."/>
            <person name="Li C.D."/>
        </authorList>
    </citation>
    <scope>NUCLEOTIDE SEQUENCE</scope>
    <source>
        <strain evidence="4">BPK282A1</strain>
    </source>
</reference>
<reference evidence="8" key="5">
    <citation type="submission" date="2019-02" db="EMBL/GenBank/DDBJ databases">
        <title>FDA dAtabase for Regulatory Grade micrObial Sequences (FDA-ARGOS): Supporting development and validation of Infectious Disease Dx tests.</title>
        <authorList>
            <person name="Duncan R."/>
            <person name="Fisher C."/>
            <person name="Tallon L."/>
            <person name="Sadzewicz L."/>
            <person name="Sengamalay N."/>
            <person name="Ott S."/>
            <person name="Godinez A."/>
            <person name="Nagaraj S."/>
            <person name="Vavikolanu K."/>
            <person name="Nadendla S."/>
            <person name="Aluvathingal J."/>
            <person name="Sichtig H."/>
        </authorList>
    </citation>
    <scope>NUCLEOTIDE SEQUENCE [LARGE SCALE GENOMIC DNA]</scope>
    <source>
        <strain evidence="8">FDAARGOS_361</strain>
    </source>
</reference>
<protein>
    <submittedName>
        <fullName evidence="5">MORN repeat family protein</fullName>
    </submittedName>
    <submittedName>
        <fullName evidence="3">MORN repeat, putative</fullName>
    </submittedName>
</protein>
<dbReference type="SMART" id="SM00698">
    <property type="entry name" value="MORN"/>
    <property type="match status" value="11"/>
</dbReference>
<sequence length="526" mass="58063">MESTVLEADSPPSWGAAVPLAVQRAARENMLPETIKATMKPPRSAFPSAAASPKSLIHRASRAALHAPAGRFSAVVIPPTAQGTSGTRKQFPTADPAAATAEPGLPAFTMEIPQDASRLLLHPLDAQRQQTLAFALSYKEWAQEVCDRQGRLEMLGHQQKRRAAWAQASAAAVSDMLAVWESVGLAVRDRLTSLQPEGYQTFAFPDGTALYEGHWKNCHPHGKGCLRRSQPMNDLYEGQWFAGQRCGTGTYHSADYHLLYQGSWLDDKLHGKGELVEPEGVYTGEFVENTLHGYGEYVYNDGHVYKGDWVSGLYEGNGTYLYPSGAKYEGGWLRGREHGRGTKWFSNGDVYIGEWMHGMPHGHGSFNSTCSTAARVTGQWRYGSLYGVATCVFADGSHYVGEWQRGRFHGRGTYEVPCANGELQRYTGAYANGKRHGYGEYTSSTVSYTGEWVHDKKDGEGSLQVRGGGTYYGRWKADLPEGEGVYVSTYRKGYHDEIHCEARDGTFTVCADQSIQQRVDMRLLGR</sequence>
<reference evidence="5" key="6">
    <citation type="submission" date="2019-02" db="EMBL/GenBank/DDBJ databases">
        <title>FDA dAtabase for Regulatory Grade micrObial Sequences (FDA-ARGOS): Supporting development and validation of Infectious Disease Dx tests.</title>
        <authorList>
            <person name="Duncan R."/>
            <person name="Fisher C."/>
            <person name="Tallon L.J."/>
            <person name="Sadzewicz L."/>
            <person name="Sengamalay N."/>
            <person name="Ott S."/>
            <person name="Godinez A."/>
            <person name="Nagaraj S."/>
            <person name="Nadendla S."/>
            <person name="Sichtig H."/>
        </authorList>
    </citation>
    <scope>NUCLEOTIDE SEQUENCE</scope>
    <source>
        <strain evidence="5">FDAARGOS_361</strain>
    </source>
</reference>
<dbReference type="InterPro" id="IPR003409">
    <property type="entry name" value="MORN"/>
</dbReference>
<accession>E9BFZ0</accession>
<dbReference type="VEuPathDB" id="TriTrypDB:LdBPK_221250.1"/>
<reference evidence="6" key="3">
    <citation type="submission" date="2011-02" db="EMBL/GenBank/DDBJ databases">
        <title>Whole genome sequencing of Leishmania donovani clinical lines reveals dynamic variation related to drug resistance.</title>
        <authorList>
            <person name="Downing T."/>
            <person name="Imamura H."/>
            <person name="Sanders M."/>
            <person name="Decuypere S."/>
            <person name="Hertz-Fowler C."/>
            <person name="Clark T.G."/>
            <person name="Rijal S."/>
            <person name="Sundar S."/>
            <person name="Quail M.A."/>
            <person name="De Doncker S."/>
            <person name="Maes I."/>
            <person name="Vanaerschot M."/>
            <person name="Stark O."/>
            <person name="Schonian G."/>
            <person name="Dujardin J.C."/>
            <person name="Berriman M."/>
        </authorList>
    </citation>
    <scope>NUCLEOTIDE SEQUENCE [LARGE SCALE GENOMIC DNA]</scope>
    <source>
        <strain evidence="6">BPK282A1</strain>
    </source>
</reference>
<dbReference type="OMA" id="YEAPCAN"/>
<dbReference type="PANTHER" id="PTHR23084">
    <property type="entry name" value="PHOSPHATIDYLINOSITOL-4-PHOSPHATE 5-KINASE RELATED"/>
    <property type="match status" value="1"/>
</dbReference>
<gene>
    <name evidence="5" type="ORF">CGC21_2070</name>
    <name evidence="4" type="ORF">LDBPK_221250</name>
    <name evidence="3" type="ORF">LdCL_220019600</name>
</gene>
<dbReference type="RefSeq" id="XP_003860871.1">
    <property type="nucleotide sequence ID" value="XM_003860823.1"/>
</dbReference>
<dbReference type="VEuPathDB" id="TriTrypDB:LdCL_220019600"/>
<dbReference type="PANTHER" id="PTHR23084:SF263">
    <property type="entry name" value="MORN REPEAT-CONTAINING PROTEIN 1"/>
    <property type="match status" value="1"/>
</dbReference>
<dbReference type="Proteomes" id="UP000008980">
    <property type="component" value="Chromosome 22"/>
</dbReference>
<dbReference type="KEGG" id="ldo:LDBPK_221250"/>
<dbReference type="Gene3D" id="2.20.110.10">
    <property type="entry name" value="Histone H3 K4-specific methyltransferase SET7/9 N-terminal domain"/>
    <property type="match status" value="5"/>
</dbReference>
<evidence type="ECO:0000313" key="5">
    <source>
        <dbReference type="EMBL" id="TPP46944.1"/>
    </source>
</evidence>
<dbReference type="SMR" id="A0A3S7WXA1"/>
<feature type="region of interest" description="Disordered" evidence="2">
    <location>
        <begin position="80"/>
        <end position="99"/>
    </location>
</feature>
<evidence type="ECO:0000313" key="7">
    <source>
        <dbReference type="Proteomes" id="UP000274082"/>
    </source>
</evidence>
<dbReference type="EMBL" id="RHLC01000024">
    <property type="protein sequence ID" value="TPP46944.1"/>
    <property type="molecule type" value="Genomic_DNA"/>
</dbReference>
<reference evidence="4 6" key="1">
    <citation type="journal article" date="2011" name="Genome Res.">
        <title>Whole genome sequencing of multiple Leishmania donovani clinical isolates provides insights into population structure and mechanisms of drug resistance.</title>
        <authorList>
            <person name="Downing T."/>
            <person name="Imamura H."/>
            <person name="Decuypere S."/>
            <person name="Clark T.G."/>
            <person name="Coombs G.H."/>
            <person name="Cotton J.A."/>
            <person name="Hilley J.D."/>
            <person name="de Doncker S."/>
            <person name="Maes I."/>
            <person name="Mottram J.C."/>
            <person name="Quail M.A."/>
            <person name="Rijal S."/>
            <person name="Sanders M."/>
            <person name="Schonian G."/>
            <person name="Stark O."/>
            <person name="Sundar S."/>
            <person name="Vanaerschot M."/>
            <person name="Hertz-Fowler C."/>
            <person name="Dujardin J.C."/>
            <person name="Berriman M."/>
        </authorList>
    </citation>
    <scope>NUCLEOTIDE SEQUENCE [LARGE SCALE GENOMIC DNA]</scope>
    <source>
        <strain evidence="4 6">BPK282A1</strain>
    </source>
</reference>
<accession>A0A3S7WXA1</accession>
<evidence type="ECO:0000313" key="4">
    <source>
        <dbReference type="EMBL" id="CBZ34166.1"/>
    </source>
</evidence>
<dbReference type="SUPFAM" id="SSF82185">
    <property type="entry name" value="Histone H3 K4-specific methyltransferase SET7/9 N-terminal domain"/>
    <property type="match status" value="3"/>
</dbReference>
<dbReference type="GeneID" id="13389594"/>
<name>A0A3S7WXA1_LEIDO</name>
<dbReference type="EMBL" id="CP029521">
    <property type="protein sequence ID" value="AYU78839.1"/>
    <property type="molecule type" value="Genomic_DNA"/>
</dbReference>
<proteinExistence type="predicted"/>
<feature type="compositionally biased region" description="Polar residues" evidence="2">
    <location>
        <begin position="81"/>
        <end position="90"/>
    </location>
</feature>
<organism evidence="3 7">
    <name type="scientific">Leishmania donovani</name>
    <dbReference type="NCBI Taxonomy" id="5661"/>
    <lineage>
        <taxon>Eukaryota</taxon>
        <taxon>Discoba</taxon>
        <taxon>Euglenozoa</taxon>
        <taxon>Kinetoplastea</taxon>
        <taxon>Metakinetoplastina</taxon>
        <taxon>Trypanosomatida</taxon>
        <taxon>Trypanosomatidae</taxon>
        <taxon>Leishmaniinae</taxon>
        <taxon>Leishmania</taxon>
    </lineage>
</organism>
<keyword evidence="1" id="KW-0677">Repeat</keyword>
<evidence type="ECO:0000313" key="3">
    <source>
        <dbReference type="EMBL" id="AYU78839.1"/>
    </source>
</evidence>